<reference evidence="2" key="1">
    <citation type="journal article" date="2019" name="Int. J. Syst. Evol. Microbiol.">
        <title>The Global Catalogue of Microorganisms (GCM) 10K type strain sequencing project: providing services to taxonomists for standard genome sequencing and annotation.</title>
        <authorList>
            <consortium name="The Broad Institute Genomics Platform"/>
            <consortium name="The Broad Institute Genome Sequencing Center for Infectious Disease"/>
            <person name="Wu L."/>
            <person name="Ma J."/>
        </authorList>
    </citation>
    <scope>NUCLEOTIDE SEQUENCE [LARGE SCALE GENOMIC DNA]</scope>
    <source>
        <strain evidence="2">JCM 4602</strain>
    </source>
</reference>
<organism evidence="1 2">
    <name type="scientific">Streptomyces rubiginosohelvolus</name>
    <dbReference type="NCBI Taxonomy" id="67362"/>
    <lineage>
        <taxon>Bacteria</taxon>
        <taxon>Bacillati</taxon>
        <taxon>Actinomycetota</taxon>
        <taxon>Actinomycetes</taxon>
        <taxon>Kitasatosporales</taxon>
        <taxon>Streptomycetaceae</taxon>
        <taxon>Streptomyces</taxon>
    </lineage>
</organism>
<gene>
    <name evidence="1" type="ORF">GCM10010328_06690</name>
</gene>
<dbReference type="Proteomes" id="UP000624183">
    <property type="component" value="Unassembled WGS sequence"/>
</dbReference>
<accession>A0ABQ3BE39</accession>
<sequence>MRFPSGRCRSPAFGDMEDGRTPYRLRRKARDPCGHTLIERGESWERLDAHGRTPHRIHFGSTVNGCLESE</sequence>
<proteinExistence type="predicted"/>
<protein>
    <submittedName>
        <fullName evidence="1">Uncharacterized protein</fullName>
    </submittedName>
</protein>
<dbReference type="InterPro" id="IPR011008">
    <property type="entry name" value="Dimeric_a/b-barrel"/>
</dbReference>
<evidence type="ECO:0000313" key="1">
    <source>
        <dbReference type="EMBL" id="GGZ35885.1"/>
    </source>
</evidence>
<dbReference type="EMBL" id="BMUW01000001">
    <property type="protein sequence ID" value="GGZ35885.1"/>
    <property type="molecule type" value="Genomic_DNA"/>
</dbReference>
<dbReference type="SUPFAM" id="SSF54909">
    <property type="entry name" value="Dimeric alpha+beta barrel"/>
    <property type="match status" value="1"/>
</dbReference>
<comment type="caution">
    <text evidence="1">The sequence shown here is derived from an EMBL/GenBank/DDBJ whole genome shotgun (WGS) entry which is preliminary data.</text>
</comment>
<keyword evidence="2" id="KW-1185">Reference proteome</keyword>
<name>A0ABQ3BE39_9ACTN</name>
<evidence type="ECO:0000313" key="2">
    <source>
        <dbReference type="Proteomes" id="UP000624183"/>
    </source>
</evidence>